<dbReference type="GeneID" id="108674764"/>
<dbReference type="RefSeq" id="XP_018018226.1">
    <property type="nucleotide sequence ID" value="XM_018162737.1"/>
</dbReference>
<evidence type="ECO:0000313" key="2">
    <source>
        <dbReference type="RefSeq" id="XP_018018226.1"/>
    </source>
</evidence>
<protein>
    <submittedName>
        <fullName evidence="2">Uncharacterized protein LOC108674764</fullName>
    </submittedName>
</protein>
<organism evidence="1 2">
    <name type="scientific">Hyalella azteca</name>
    <name type="common">Amphipod</name>
    <dbReference type="NCBI Taxonomy" id="294128"/>
    <lineage>
        <taxon>Eukaryota</taxon>
        <taxon>Metazoa</taxon>
        <taxon>Ecdysozoa</taxon>
        <taxon>Arthropoda</taxon>
        <taxon>Crustacea</taxon>
        <taxon>Multicrustacea</taxon>
        <taxon>Malacostraca</taxon>
        <taxon>Eumalacostraca</taxon>
        <taxon>Peracarida</taxon>
        <taxon>Amphipoda</taxon>
        <taxon>Senticaudata</taxon>
        <taxon>Talitrida</taxon>
        <taxon>Talitroidea</taxon>
        <taxon>Hyalellidae</taxon>
        <taxon>Hyalella</taxon>
    </lineage>
</organism>
<sequence length="230" mass="25809">MAANFKQLVAVKDVVQPWLSFVKDRTFQHSAQPLHVVTDSSARMFSGVLPFDMPSQPPVRRLDLNEDRRIPVDDEHDTHLKEKIKKHDQEEEIKSLGKSIGSVLDSNNDLSQLTLEPEISEDDNRFEEIPFDENFDEVQLKNANNTQAVTKGSNIIESLRNSSTAVETESSLTVHGAIHEATAWVYGLPAADSGYLQQTAVSITQYTHWHLPALLTAIQFFTQLEVTNGL</sequence>
<dbReference type="Proteomes" id="UP000694843">
    <property type="component" value="Unplaced"/>
</dbReference>
<dbReference type="AlphaFoldDB" id="A0A8B7NZD8"/>
<dbReference type="KEGG" id="hazt:108674764"/>
<keyword evidence="1" id="KW-1185">Reference proteome</keyword>
<reference evidence="2" key="1">
    <citation type="submission" date="2025-08" db="UniProtKB">
        <authorList>
            <consortium name="RefSeq"/>
        </authorList>
    </citation>
    <scope>IDENTIFICATION</scope>
    <source>
        <tissue evidence="2">Whole organism</tissue>
    </source>
</reference>
<accession>A0A8B7NZD8</accession>
<gene>
    <name evidence="2" type="primary">LOC108674764</name>
</gene>
<evidence type="ECO:0000313" key="1">
    <source>
        <dbReference type="Proteomes" id="UP000694843"/>
    </source>
</evidence>
<name>A0A8B7NZD8_HYAAZ</name>
<proteinExistence type="predicted"/>